<evidence type="ECO:0000256" key="1">
    <source>
        <dbReference type="ARBA" id="ARBA00013194"/>
    </source>
</evidence>
<evidence type="ECO:0000256" key="2">
    <source>
        <dbReference type="ARBA" id="ARBA00023110"/>
    </source>
</evidence>
<evidence type="ECO:0000259" key="5">
    <source>
        <dbReference type="PROSITE" id="PS50072"/>
    </source>
</evidence>
<dbReference type="InterPro" id="IPR044665">
    <property type="entry name" value="E_coli_cyclophilin_A-like"/>
</dbReference>
<protein>
    <recommendedName>
        <fullName evidence="1">peptidylprolyl isomerase</fullName>
        <ecNumber evidence="1">5.2.1.8</ecNumber>
    </recommendedName>
</protein>
<dbReference type="EC" id="5.2.1.8" evidence="1"/>
<accession>A0AAW9REQ0</accession>
<feature type="signal peptide" evidence="4">
    <location>
        <begin position="1"/>
        <end position="28"/>
    </location>
</feature>
<dbReference type="RefSeq" id="WP_354693594.1">
    <property type="nucleotide sequence ID" value="NZ_JAZHOG010000001.1"/>
</dbReference>
<feature type="chain" id="PRO_5044027125" description="peptidylprolyl isomerase" evidence="4">
    <location>
        <begin position="29"/>
        <end position="348"/>
    </location>
</feature>
<dbReference type="InterPro" id="IPR002130">
    <property type="entry name" value="Cyclophilin-type_PPIase_dom"/>
</dbReference>
<comment type="caution">
    <text evidence="6">The sequence shown here is derived from an EMBL/GenBank/DDBJ whole genome shotgun (WGS) entry which is preliminary data.</text>
</comment>
<dbReference type="PROSITE" id="PS50072">
    <property type="entry name" value="CSA_PPIASE_2"/>
    <property type="match status" value="1"/>
</dbReference>
<dbReference type="SUPFAM" id="SSF50891">
    <property type="entry name" value="Cyclophilin-like"/>
    <property type="match status" value="1"/>
</dbReference>
<keyword evidence="4" id="KW-0732">Signal</keyword>
<organism evidence="6 7">
    <name type="scientific">Elongatibacter sediminis</name>
    <dbReference type="NCBI Taxonomy" id="3119006"/>
    <lineage>
        <taxon>Bacteria</taxon>
        <taxon>Pseudomonadati</taxon>
        <taxon>Pseudomonadota</taxon>
        <taxon>Gammaproteobacteria</taxon>
        <taxon>Chromatiales</taxon>
        <taxon>Wenzhouxiangellaceae</taxon>
        <taxon>Elongatibacter</taxon>
    </lineage>
</organism>
<dbReference type="Proteomes" id="UP001359886">
    <property type="component" value="Unassembled WGS sequence"/>
</dbReference>
<reference evidence="6 7" key="1">
    <citation type="submission" date="2024-02" db="EMBL/GenBank/DDBJ databases">
        <title>A novel Wenzhouxiangellaceae bacterium, isolated from coastal sediments.</title>
        <authorList>
            <person name="Du Z.-J."/>
            <person name="Ye Y.-Q."/>
            <person name="Zhang X.-Y."/>
        </authorList>
    </citation>
    <scope>NUCLEOTIDE SEQUENCE [LARGE SCALE GENOMIC DNA]</scope>
    <source>
        <strain evidence="6 7">CH-27</strain>
    </source>
</reference>
<sequence>MVVNTRPGAMRRMLLVLAAILTASPALATEVTIQTSLGDFQVELFDEAAPVTVNNFLNYVRGGDYTGSFIHRSVPGFVIQGGGFTFADGAPVAIPTDPPITNEPGISNLRGTIAMAKQAGNPDSATSQWFINLGDNSGELDDQNGGFTVFGKVLGDGMQVVDAIAALQIWNAGAPFDELPLIDFPGGNATIDEEHLVFVDVQEDAEFSINAGLNDAWFNPATSGQGFFITVFPDLGQVFLAWFTYDVTRPGTGAEAQLGEPGHRWLTAFGPFSGNRAELDVEITSGGVFDTSDPVPAQEADGTVVLEFTDCETGTIEYDLPSIDRQGVIPIERLALDNVPFCESLTAP</sequence>
<gene>
    <name evidence="6" type="ORF">V3330_01430</name>
</gene>
<keyword evidence="2" id="KW-0697">Rotamase</keyword>
<dbReference type="InterPro" id="IPR029000">
    <property type="entry name" value="Cyclophilin-like_dom_sf"/>
</dbReference>
<dbReference type="AlphaFoldDB" id="A0AAW9REQ0"/>
<evidence type="ECO:0000256" key="3">
    <source>
        <dbReference type="ARBA" id="ARBA00023235"/>
    </source>
</evidence>
<proteinExistence type="predicted"/>
<name>A0AAW9REQ0_9GAMM</name>
<evidence type="ECO:0000313" key="6">
    <source>
        <dbReference type="EMBL" id="MEJ8566271.1"/>
    </source>
</evidence>
<keyword evidence="3 6" id="KW-0413">Isomerase</keyword>
<evidence type="ECO:0000313" key="7">
    <source>
        <dbReference type="Proteomes" id="UP001359886"/>
    </source>
</evidence>
<dbReference type="PANTHER" id="PTHR43246">
    <property type="entry name" value="PEPTIDYL-PROLYL CIS-TRANS ISOMERASE CYP38, CHLOROPLASTIC"/>
    <property type="match status" value="1"/>
</dbReference>
<dbReference type="GO" id="GO:0003755">
    <property type="term" value="F:peptidyl-prolyl cis-trans isomerase activity"/>
    <property type="evidence" value="ECO:0007669"/>
    <property type="project" value="UniProtKB-KW"/>
</dbReference>
<dbReference type="Pfam" id="PF00160">
    <property type="entry name" value="Pro_isomerase"/>
    <property type="match status" value="1"/>
</dbReference>
<dbReference type="EMBL" id="JAZHOG010000001">
    <property type="protein sequence ID" value="MEJ8566271.1"/>
    <property type="molecule type" value="Genomic_DNA"/>
</dbReference>
<feature type="domain" description="PPIase cyclophilin-type" evidence="5">
    <location>
        <begin position="34"/>
        <end position="183"/>
    </location>
</feature>
<evidence type="ECO:0000256" key="4">
    <source>
        <dbReference type="SAM" id="SignalP"/>
    </source>
</evidence>
<dbReference type="Gene3D" id="2.40.100.10">
    <property type="entry name" value="Cyclophilin-like"/>
    <property type="match status" value="1"/>
</dbReference>
<dbReference type="PRINTS" id="PR00153">
    <property type="entry name" value="CSAPPISMRASE"/>
</dbReference>
<keyword evidence="7" id="KW-1185">Reference proteome</keyword>